<dbReference type="RefSeq" id="WP_042228770.1">
    <property type="nucleotide sequence ID" value="NZ_CP026520.1"/>
</dbReference>
<accession>A0A410WUM1</accession>
<keyword evidence="1" id="KW-0805">Transcription regulation</keyword>
<dbReference type="PROSITE" id="PS01124">
    <property type="entry name" value="HTH_ARAC_FAMILY_2"/>
    <property type="match status" value="1"/>
</dbReference>
<evidence type="ECO:0000313" key="8">
    <source>
        <dbReference type="Proteomes" id="UP001527202"/>
    </source>
</evidence>
<dbReference type="Pfam" id="PF12833">
    <property type="entry name" value="HTH_18"/>
    <property type="match status" value="1"/>
</dbReference>
<dbReference type="EMBL" id="JAMDMJ010000011">
    <property type="protein sequence ID" value="MCY9596171.1"/>
    <property type="molecule type" value="Genomic_DNA"/>
</dbReference>
<evidence type="ECO:0000256" key="3">
    <source>
        <dbReference type="ARBA" id="ARBA00023163"/>
    </source>
</evidence>
<dbReference type="PANTHER" id="PTHR47504:SF6">
    <property type="entry name" value="ARAC-FAMILY TRANSCRIPTIONAL REGULATOR"/>
    <property type="match status" value="1"/>
</dbReference>
<organism evidence="6 7">
    <name type="scientific">Paenibacillus chitinolyticus</name>
    <dbReference type="NCBI Taxonomy" id="79263"/>
    <lineage>
        <taxon>Bacteria</taxon>
        <taxon>Bacillati</taxon>
        <taxon>Bacillota</taxon>
        <taxon>Bacilli</taxon>
        <taxon>Bacillales</taxon>
        <taxon>Paenibacillaceae</taxon>
        <taxon>Paenibacillus</taxon>
    </lineage>
</organism>
<evidence type="ECO:0000256" key="2">
    <source>
        <dbReference type="ARBA" id="ARBA00023125"/>
    </source>
</evidence>
<dbReference type="Gene3D" id="1.10.10.60">
    <property type="entry name" value="Homeodomain-like"/>
    <property type="match status" value="2"/>
</dbReference>
<dbReference type="GeneID" id="95375267"/>
<dbReference type="InterPro" id="IPR018060">
    <property type="entry name" value="HTH_AraC"/>
</dbReference>
<dbReference type="Gene3D" id="2.60.120.260">
    <property type="entry name" value="Galactose-binding domain-like"/>
    <property type="match status" value="1"/>
</dbReference>
<dbReference type="SMART" id="SM00342">
    <property type="entry name" value="HTH_ARAC"/>
    <property type="match status" value="1"/>
</dbReference>
<gene>
    <name evidence="5" type="ORF">M5X16_10330</name>
    <name evidence="6" type="ORF">PC41400_10660</name>
</gene>
<feature type="domain" description="HTH araC/xylS-type" evidence="4">
    <location>
        <begin position="12"/>
        <end position="110"/>
    </location>
</feature>
<dbReference type="OrthoDB" id="8365150at2"/>
<reference evidence="5 8" key="2">
    <citation type="submission" date="2022-05" db="EMBL/GenBank/DDBJ databases">
        <title>Genome Sequencing of Bee-Associated Microbes.</title>
        <authorList>
            <person name="Dunlap C."/>
        </authorList>
    </citation>
    <scope>NUCLEOTIDE SEQUENCE [LARGE SCALE GENOMIC DNA]</scope>
    <source>
        <strain evidence="5 8">NRRL B-23120</strain>
    </source>
</reference>
<evidence type="ECO:0000256" key="1">
    <source>
        <dbReference type="ARBA" id="ARBA00023015"/>
    </source>
</evidence>
<dbReference type="EMBL" id="CP026520">
    <property type="protein sequence ID" value="QAV18099.1"/>
    <property type="molecule type" value="Genomic_DNA"/>
</dbReference>
<protein>
    <submittedName>
        <fullName evidence="6">AraC family transcriptional regulator</fullName>
    </submittedName>
    <submittedName>
        <fullName evidence="5">Helix-turn-helix domain-containing protein</fullName>
    </submittedName>
</protein>
<dbReference type="Proteomes" id="UP001527202">
    <property type="component" value="Unassembled WGS sequence"/>
</dbReference>
<keyword evidence="2" id="KW-0238">DNA-binding</keyword>
<name>A0A410WUM1_9BACL</name>
<keyword evidence="8" id="KW-1185">Reference proteome</keyword>
<evidence type="ECO:0000259" key="4">
    <source>
        <dbReference type="PROSITE" id="PS01124"/>
    </source>
</evidence>
<sequence>MVQAVVYSETVNRTLSYIEAHLKEELNLEILAERAAFSMYHFHRIFQAQVGMPPADYIRRRRLSSAACSLLGTERRILDIALEYRFDSQESFTRSFKRMFLMTPGQYRSYYRTLTMQKESEAEMAEQADQMNALQGEPRGWMLTGTNTGDYEMGVDRLEVHHGKSSGYLRSLTERASGFGTMMQMFKADAYLGSRLRLSGFVKTEQVRDWCGLWLRIDGKDHDVLGFDNMSGRPIRGTTGWSRYSLVLDVPKESVAIAFGVLLNGSGRVWIDSLQFDTVSLQVPVTSLEEVNALPDAPVNLNFEEEPDQ</sequence>
<dbReference type="InterPro" id="IPR020449">
    <property type="entry name" value="Tscrpt_reg_AraC-type_HTH"/>
</dbReference>
<dbReference type="AlphaFoldDB" id="A0A410WUM1"/>
<dbReference type="InterPro" id="IPR009057">
    <property type="entry name" value="Homeodomain-like_sf"/>
</dbReference>
<evidence type="ECO:0000313" key="6">
    <source>
        <dbReference type="EMBL" id="QAV18099.1"/>
    </source>
</evidence>
<keyword evidence="3" id="KW-0804">Transcription</keyword>
<dbReference type="GO" id="GO:0043565">
    <property type="term" value="F:sequence-specific DNA binding"/>
    <property type="evidence" value="ECO:0007669"/>
    <property type="project" value="InterPro"/>
</dbReference>
<evidence type="ECO:0000313" key="5">
    <source>
        <dbReference type="EMBL" id="MCY9596171.1"/>
    </source>
</evidence>
<dbReference type="KEGG" id="pchi:PC41400_10660"/>
<evidence type="ECO:0000313" key="7">
    <source>
        <dbReference type="Proteomes" id="UP000288943"/>
    </source>
</evidence>
<dbReference type="PRINTS" id="PR00032">
    <property type="entry name" value="HTHARAC"/>
</dbReference>
<dbReference type="PANTHER" id="PTHR47504">
    <property type="entry name" value="RIGHT ORIGIN-BINDING PROTEIN"/>
    <property type="match status" value="1"/>
</dbReference>
<proteinExistence type="predicted"/>
<dbReference type="SUPFAM" id="SSF46689">
    <property type="entry name" value="Homeodomain-like"/>
    <property type="match status" value="2"/>
</dbReference>
<reference evidence="6 7" key="1">
    <citation type="submission" date="2018-01" db="EMBL/GenBank/DDBJ databases">
        <title>The whole genome sequencing and assembly of Paenibacillus chitinolyticus KCCM 41400 strain.</title>
        <authorList>
            <person name="Kim J.-Y."/>
            <person name="Park M.-K."/>
            <person name="Lee Y.-J."/>
            <person name="Yi H."/>
            <person name="Bahn Y.-S."/>
            <person name="Kim J.F."/>
            <person name="Lee D.-W."/>
        </authorList>
    </citation>
    <scope>NUCLEOTIDE SEQUENCE [LARGE SCALE GENOMIC DNA]</scope>
    <source>
        <strain evidence="6 7">KCCM 41400</strain>
    </source>
</reference>
<dbReference type="GO" id="GO:0003700">
    <property type="term" value="F:DNA-binding transcription factor activity"/>
    <property type="evidence" value="ECO:0007669"/>
    <property type="project" value="InterPro"/>
</dbReference>
<dbReference type="Proteomes" id="UP000288943">
    <property type="component" value="Chromosome"/>
</dbReference>
<dbReference type="InterPro" id="IPR050959">
    <property type="entry name" value="MarA-like"/>
</dbReference>